<dbReference type="RefSeq" id="WP_069015296.1">
    <property type="nucleotide sequence ID" value="NZ_LVJW01000006.1"/>
</dbReference>
<dbReference type="STRING" id="1818881.A3196_04180"/>
<keyword evidence="3" id="KW-1185">Reference proteome</keyword>
<reference evidence="2 3" key="1">
    <citation type="submission" date="2016-03" db="EMBL/GenBank/DDBJ databases">
        <title>Chemosynthetic sulphur-oxidizing symbionts of marine invertebrate animals are capable of nitrogen fixation.</title>
        <authorList>
            <person name="Petersen J.M."/>
            <person name="Kemper A."/>
            <person name="Gruber-Vodicka H."/>
            <person name="Cardini U."/>
            <person name="Geest Mvander."/>
            <person name="Kleiner M."/>
            <person name="Bulgheresi S."/>
            <person name="Fussmann M."/>
            <person name="Herbold C."/>
            <person name="Seah B.K.B."/>
            <person name="Antony C.Paul."/>
            <person name="Liu D."/>
            <person name="Belitz A."/>
            <person name="Weber M."/>
        </authorList>
    </citation>
    <scope>NUCLEOTIDE SEQUENCE [LARGE SCALE GENOMIC DNA]</scope>
    <source>
        <strain evidence="2">G_D</strain>
    </source>
</reference>
<keyword evidence="1" id="KW-0472">Membrane</keyword>
<dbReference type="AlphaFoldDB" id="A0A1E2UMT2"/>
<evidence type="ECO:0000313" key="3">
    <source>
        <dbReference type="Proteomes" id="UP000094849"/>
    </source>
</evidence>
<comment type="caution">
    <text evidence="2">The sequence shown here is derived from an EMBL/GenBank/DDBJ whole genome shotgun (WGS) entry which is preliminary data.</text>
</comment>
<keyword evidence="1" id="KW-1133">Transmembrane helix</keyword>
<protein>
    <submittedName>
        <fullName evidence="2">Uncharacterized protein</fullName>
    </submittedName>
</protein>
<evidence type="ECO:0000256" key="1">
    <source>
        <dbReference type="SAM" id="Phobius"/>
    </source>
</evidence>
<dbReference type="Proteomes" id="UP000094849">
    <property type="component" value="Unassembled WGS sequence"/>
</dbReference>
<dbReference type="PANTHER" id="PTHR34351:SF1">
    <property type="entry name" value="SLR1927 PROTEIN"/>
    <property type="match status" value="1"/>
</dbReference>
<dbReference type="OrthoDB" id="5298497at2"/>
<feature type="transmembrane region" description="Helical" evidence="1">
    <location>
        <begin position="40"/>
        <end position="58"/>
    </location>
</feature>
<gene>
    <name evidence="2" type="ORF">A3196_04180</name>
</gene>
<dbReference type="EMBL" id="LVJZ01000003">
    <property type="protein sequence ID" value="ODB96027.1"/>
    <property type="molecule type" value="Genomic_DNA"/>
</dbReference>
<proteinExistence type="predicted"/>
<accession>A0A1E2UMT2</accession>
<name>A0A1E2UMT2_9GAMM</name>
<dbReference type="PANTHER" id="PTHR34351">
    <property type="entry name" value="SLR1927 PROTEIN-RELATED"/>
    <property type="match status" value="1"/>
</dbReference>
<organism evidence="2 3">
    <name type="scientific">Candidatus Thiodiazotropha endoloripes</name>
    <dbReference type="NCBI Taxonomy" id="1818881"/>
    <lineage>
        <taxon>Bacteria</taxon>
        <taxon>Pseudomonadati</taxon>
        <taxon>Pseudomonadota</taxon>
        <taxon>Gammaproteobacteria</taxon>
        <taxon>Chromatiales</taxon>
        <taxon>Sedimenticolaceae</taxon>
        <taxon>Candidatus Thiodiazotropha</taxon>
    </lineage>
</organism>
<keyword evidence="1" id="KW-0812">Transmembrane</keyword>
<evidence type="ECO:0000313" key="2">
    <source>
        <dbReference type="EMBL" id="ODB96027.1"/>
    </source>
</evidence>
<sequence length="322" mass="36075">MTRSSLYRWLRQFRRQARPDTQGGVTVKARSIYILPTKQGLLLAVVLLAMLVGSINYGSNLGHLATFLLGGIWITSILHTWRNLLGLRLQPHHVDSVFAGESADFCLSLINPSNLDRFAITLKQKKNFGDSLDIPNNEQLPIHLPLVSKKRGLFKLPQITLHTTYPLGLFHAWTYAEIDLGCLVYPKPAERGEPPVTESYTKSSSGDRGVGSDDFVGLRTFRTGDSPKQIDWKAYARQQGLLSKQFGGDRHLEITLDWDLIPEQEPERRLSLLCRFILQQEELRHAYAMKIPGLSIASGLGSGHMQKCLSALARYGIANADR</sequence>